<keyword evidence="1" id="KW-0614">Plasmid</keyword>
<geneLocation type="plasmid" evidence="1">
    <name>pSY153-MDR</name>
</geneLocation>
<evidence type="ECO:0000313" key="1">
    <source>
        <dbReference type="EMBL" id="ASU52249.1"/>
    </source>
</evidence>
<accession>A0A223Q3Q0</accession>
<name>A0A223Q3Q0_PSEPU</name>
<proteinExistence type="predicted"/>
<sequence length="39" mass="4315">MADLVHHGCIVVIGTELLESTLRNADPEWRVKVAEAEDP</sequence>
<dbReference type="AlphaFoldDB" id="A0A223Q3Q0"/>
<organism evidence="1">
    <name type="scientific">Pseudomonas putida</name>
    <name type="common">Arthrobacter siderocapsulatus</name>
    <dbReference type="NCBI Taxonomy" id="303"/>
    <lineage>
        <taxon>Bacteria</taxon>
        <taxon>Pseudomonadati</taxon>
        <taxon>Pseudomonadota</taxon>
        <taxon>Gammaproteobacteria</taxon>
        <taxon>Pseudomonadales</taxon>
        <taxon>Pseudomonadaceae</taxon>
        <taxon>Pseudomonas</taxon>
    </lineage>
</organism>
<reference evidence="1" key="1">
    <citation type="journal article" date="2017" name="Oncotarget">
        <title>pSY153-MDR, a p12969-DIM-related mega plasmid carrying blaIMP-45 and armA, from clinical Pseudomonas putida.</title>
        <authorList>
            <person name="Yuan M."/>
            <person name="Chen H."/>
            <person name="Zhu X."/>
            <person name="Feng J."/>
            <person name="Zhan Z."/>
            <person name="Zhang D."/>
            <person name="Chen X."/>
            <person name="Zhao X."/>
            <person name="Lu J."/>
            <person name="Xu J."/>
            <person name="Zhou D."/>
            <person name="Li J."/>
        </authorList>
    </citation>
    <scope>NUCLEOTIDE SEQUENCE</scope>
    <source>
        <strain evidence="1">SY153</strain>
        <plasmid evidence="1">pSY153-MDR</plasmid>
    </source>
</reference>
<dbReference type="EMBL" id="KY883660">
    <property type="protein sequence ID" value="ASU52249.1"/>
    <property type="molecule type" value="Genomic_DNA"/>
</dbReference>
<protein>
    <submittedName>
        <fullName evidence="1">Uncharacterized protein</fullName>
    </submittedName>
</protein>